<dbReference type="InterPro" id="IPR026444">
    <property type="entry name" value="Secre_tail"/>
</dbReference>
<gene>
    <name evidence="3" type="ORF">DYBT9623_02616</name>
</gene>
<dbReference type="Proteomes" id="UP000679725">
    <property type="component" value="Unassembled WGS sequence"/>
</dbReference>
<dbReference type="SUPFAM" id="SSF52047">
    <property type="entry name" value="RNI-like"/>
    <property type="match status" value="1"/>
</dbReference>
<dbReference type="Pfam" id="PF18962">
    <property type="entry name" value="Por_Secre_tail"/>
    <property type="match status" value="1"/>
</dbReference>
<proteinExistence type="predicted"/>
<comment type="caution">
    <text evidence="3">The sequence shown here is derived from an EMBL/GenBank/DDBJ whole genome shotgun (WGS) entry which is preliminary data.</text>
</comment>
<dbReference type="InterPro" id="IPR001611">
    <property type="entry name" value="Leu-rich_rpt"/>
</dbReference>
<feature type="signal peptide" evidence="1">
    <location>
        <begin position="1"/>
        <end position="20"/>
    </location>
</feature>
<protein>
    <recommendedName>
        <fullName evidence="2">Secretion system C-terminal sorting domain-containing protein</fullName>
    </recommendedName>
</protein>
<feature type="domain" description="Secretion system C-terminal sorting" evidence="2">
    <location>
        <begin position="550"/>
        <end position="612"/>
    </location>
</feature>
<organism evidence="3 4">
    <name type="scientific">Dyadobacter linearis</name>
    <dbReference type="NCBI Taxonomy" id="2823330"/>
    <lineage>
        <taxon>Bacteria</taxon>
        <taxon>Pseudomonadati</taxon>
        <taxon>Bacteroidota</taxon>
        <taxon>Cytophagia</taxon>
        <taxon>Cytophagales</taxon>
        <taxon>Spirosomataceae</taxon>
        <taxon>Dyadobacter</taxon>
    </lineage>
</organism>
<feature type="chain" id="PRO_5046809081" description="Secretion system C-terminal sorting domain-containing protein" evidence="1">
    <location>
        <begin position="21"/>
        <end position="616"/>
    </location>
</feature>
<dbReference type="EMBL" id="CAJRAU010000003">
    <property type="protein sequence ID" value="CAG5069879.1"/>
    <property type="molecule type" value="Genomic_DNA"/>
</dbReference>
<reference evidence="3 4" key="1">
    <citation type="submission" date="2021-04" db="EMBL/GenBank/DDBJ databases">
        <authorList>
            <person name="Rodrigo-Torres L."/>
            <person name="Arahal R. D."/>
            <person name="Lucena T."/>
        </authorList>
    </citation>
    <scope>NUCLEOTIDE SEQUENCE [LARGE SCALE GENOMIC DNA]</scope>
    <source>
        <strain evidence="3 4">CECT 9623</strain>
    </source>
</reference>
<keyword evidence="4" id="KW-1185">Reference proteome</keyword>
<accession>A0ABN7R8W8</accession>
<dbReference type="Pfam" id="PF00560">
    <property type="entry name" value="LRR_1"/>
    <property type="match status" value="1"/>
</dbReference>
<sequence length="616" mass="67855">MKKLLVAVLLLICANGYSQTLEDDRLAMIAFYNAADGESWHTSTRPDDYPIWQVPGQPGDSPCNWNGVTCEGNRVVGLALSGEDVSGTIPKEIGNLTALKTLVLPGGGFFQFQRPTLYGSLPLEFANLVNLETLDLSANFFDEENSHVLFSLPKLKSLSFSASWQIPAAIGNLSNLETLVIDNSGTINPVENLGAFPVEISKLTKLTSLRIHNTRFRSGIPTEIGNLINLKSLYMSAAVQVGSIPASIGNLAELTSLYYSEMPNSGTVPSEIGNLVKLTRLEVTGLGNAGPIPTTIGNLINLDVLDLHGNGHTGTIPASFNKLTKINYLALFDNYLNGPLPTLSSLRSRKIDIRINNFTFDVLETYENRFSQYSDQRKIPVMRENGVLSVNAGGTMSRNTYRWYYDNLLVATKTGDNTFTPTDLRDYRVEVTNTIAVGARLVSETVRSPLPVTLINFEATPQDGRNQLTWKTTSETNNKGFEIEKSRDARTFEKIGFVEGAGDAQQTESYRFSDLNPFNITYYRLKQLEHNGAFEHSKIIIVKNEREVIIYPNPARGFLTVSGIDSEKDMSVLNQMGDVVLKQKVEPLKPVHIGTLPNGIYTIKIGGTTKRVAISK</sequence>
<evidence type="ECO:0000256" key="1">
    <source>
        <dbReference type="SAM" id="SignalP"/>
    </source>
</evidence>
<evidence type="ECO:0000259" key="2">
    <source>
        <dbReference type="Pfam" id="PF18962"/>
    </source>
</evidence>
<dbReference type="PANTHER" id="PTHR48057:SF18">
    <property type="entry name" value="REPEAT RECEPTOR-LIKE PROTEIN KINASE FAMILY PROTEIN, PUTATIVE-RELATED"/>
    <property type="match status" value="1"/>
</dbReference>
<dbReference type="InterPro" id="IPR052595">
    <property type="entry name" value="LRRC69/RLP"/>
</dbReference>
<dbReference type="PANTHER" id="PTHR48057">
    <property type="entry name" value="LEUCINE-RICH REPEAT SERINE/THREONINE-PROTEIN KINASE 1"/>
    <property type="match status" value="1"/>
</dbReference>
<dbReference type="NCBIfam" id="TIGR04183">
    <property type="entry name" value="Por_Secre_tail"/>
    <property type="match status" value="1"/>
</dbReference>
<evidence type="ECO:0000313" key="4">
    <source>
        <dbReference type="Proteomes" id="UP000679725"/>
    </source>
</evidence>
<keyword evidence="1" id="KW-0732">Signal</keyword>
<dbReference type="RefSeq" id="WP_215233958.1">
    <property type="nucleotide sequence ID" value="NZ_CAJRAU010000003.1"/>
</dbReference>
<evidence type="ECO:0000313" key="3">
    <source>
        <dbReference type="EMBL" id="CAG5069879.1"/>
    </source>
</evidence>
<dbReference type="InterPro" id="IPR032675">
    <property type="entry name" value="LRR_dom_sf"/>
</dbReference>
<name>A0ABN7R8W8_9BACT</name>
<dbReference type="Gene3D" id="3.80.10.10">
    <property type="entry name" value="Ribonuclease Inhibitor"/>
    <property type="match status" value="2"/>
</dbReference>